<dbReference type="OrthoDB" id="28652at2157"/>
<reference evidence="1" key="1">
    <citation type="submission" date="2008-03" db="EMBL/GenBank/DDBJ databases">
        <title>Complete sequence of Thermoproteus neutrophilus V24Sta.</title>
        <authorList>
            <consortium name="US DOE Joint Genome Institute"/>
            <person name="Copeland A."/>
            <person name="Lucas S."/>
            <person name="Lapidus A."/>
            <person name="Glavina del Rio T."/>
            <person name="Dalin E."/>
            <person name="Tice H."/>
            <person name="Bruce D."/>
            <person name="Goodwin L."/>
            <person name="Pitluck S."/>
            <person name="Sims D."/>
            <person name="Brettin T."/>
            <person name="Detter J.C."/>
            <person name="Han C."/>
            <person name="Kuske C.R."/>
            <person name="Schmutz J."/>
            <person name="Larimer F."/>
            <person name="Land M."/>
            <person name="Hauser L."/>
            <person name="Kyrpides N."/>
            <person name="Mikhailova N."/>
            <person name="Biddle J.F."/>
            <person name="Zhang Z."/>
            <person name="Fitz-Gibbon S.T."/>
            <person name="Lowe T.M."/>
            <person name="Saltikov C."/>
            <person name="House C.H."/>
            <person name="Richardson P."/>
        </authorList>
    </citation>
    <scope>NUCLEOTIDE SEQUENCE [LARGE SCALE GENOMIC DNA]</scope>
    <source>
        <strain evidence="1">V24Sta</strain>
    </source>
</reference>
<dbReference type="GeneID" id="6164712"/>
<gene>
    <name evidence="1" type="ordered locus">Tneu_0163</name>
</gene>
<dbReference type="eggNOG" id="arCOG05478">
    <property type="taxonomic scope" value="Archaea"/>
</dbReference>
<name>B1YAP1_PYRNV</name>
<dbReference type="RefSeq" id="WP_012349541.1">
    <property type="nucleotide sequence ID" value="NC_010525.1"/>
</dbReference>
<protein>
    <submittedName>
        <fullName evidence="1">Uncharacterized protein</fullName>
    </submittedName>
</protein>
<dbReference type="Proteomes" id="UP000001694">
    <property type="component" value="Chromosome"/>
</dbReference>
<evidence type="ECO:0000313" key="1">
    <source>
        <dbReference type="EMBL" id="ACB39120.1"/>
    </source>
</evidence>
<proteinExistence type="predicted"/>
<sequence length="187" mass="20513">MVDKGERRKRRGKIFLIALLALIFAETGYILGTTGLGPLIFGRGGPTPTTDFSAVLSVSQAYVFYHGNVTRAERPPQYGNAYVYIVPYRPGLQIPQAVAQQIALDAAERPVYVLPVLQYNTPIDPVDFAIVLPTDGRNPVVLLTYSATDFGKIESWLLGVQNQLKITISGYARVSLENGRPSGVRLF</sequence>
<keyword evidence="2" id="KW-1185">Reference proteome</keyword>
<accession>B1YAP1</accession>
<dbReference type="KEGG" id="tne:Tneu_0163"/>
<dbReference type="HOGENOM" id="CLU_1472142_0_0_2"/>
<evidence type="ECO:0000313" key="2">
    <source>
        <dbReference type="Proteomes" id="UP000001694"/>
    </source>
</evidence>
<dbReference type="AlphaFoldDB" id="B1YAP1"/>
<dbReference type="STRING" id="444157.Tneu_0163"/>
<organism evidence="1 2">
    <name type="scientific">Pyrobaculum neutrophilum (strain DSM 2338 / JCM 9278 / NBRC 100436 / V24Sta)</name>
    <name type="common">Thermoproteus neutrophilus</name>
    <dbReference type="NCBI Taxonomy" id="444157"/>
    <lineage>
        <taxon>Archaea</taxon>
        <taxon>Thermoproteota</taxon>
        <taxon>Thermoprotei</taxon>
        <taxon>Thermoproteales</taxon>
        <taxon>Thermoproteaceae</taxon>
        <taxon>Pyrobaculum</taxon>
    </lineage>
</organism>
<dbReference type="EMBL" id="CP001014">
    <property type="protein sequence ID" value="ACB39120.1"/>
    <property type="molecule type" value="Genomic_DNA"/>
</dbReference>